<dbReference type="RefSeq" id="WP_124540145.1">
    <property type="nucleotide sequence ID" value="NZ_QUSW01000002.1"/>
</dbReference>
<dbReference type="Proteomes" id="UP000267464">
    <property type="component" value="Unassembled WGS sequence"/>
</dbReference>
<accession>A0A3N7HSQ0</accession>
<keyword evidence="6 10" id="KW-0283">Flagellar rotation</keyword>
<dbReference type="SUPFAM" id="SSF75708">
    <property type="entry name" value="Chemotaxis phosphatase CheZ"/>
    <property type="match status" value="1"/>
</dbReference>
<reference evidence="12 13" key="1">
    <citation type="submission" date="2018-08" db="EMBL/GenBank/DDBJ databases">
        <authorList>
            <person name="Khan S.A."/>
            <person name="Jeon C.O."/>
            <person name="Chun B.H."/>
            <person name="Jeong S.E."/>
        </authorList>
    </citation>
    <scope>NUCLEOTIDE SEQUENCE [LARGE SCALE GENOMIC DNA]</scope>
    <source>
        <strain evidence="12 13">S-16</strain>
    </source>
</reference>
<comment type="subunit">
    <text evidence="10">Homodimer.</text>
</comment>
<evidence type="ECO:0000256" key="3">
    <source>
        <dbReference type="ARBA" id="ARBA00018484"/>
    </source>
</evidence>
<dbReference type="GO" id="GO:0009288">
    <property type="term" value="C:bacterial-type flagellum"/>
    <property type="evidence" value="ECO:0007669"/>
    <property type="project" value="InterPro"/>
</dbReference>
<name>A0A3N7HSQ0_9BURK</name>
<evidence type="ECO:0000313" key="12">
    <source>
        <dbReference type="EMBL" id="RQP25234.1"/>
    </source>
</evidence>
<gene>
    <name evidence="12" type="ORF">DZC73_10385</name>
</gene>
<dbReference type="Gene3D" id="1.10.287.500">
    <property type="entry name" value="Helix hairpin bin"/>
    <property type="match status" value="1"/>
</dbReference>
<comment type="similarity">
    <text evidence="2 10">Belongs to the CheZ family.</text>
</comment>
<keyword evidence="5 10" id="KW-0145">Chemotaxis</keyword>
<evidence type="ECO:0000256" key="4">
    <source>
        <dbReference type="ARBA" id="ARBA00022490"/>
    </source>
</evidence>
<evidence type="ECO:0000256" key="10">
    <source>
        <dbReference type="PIRNR" id="PIRNR002884"/>
    </source>
</evidence>
<reference evidence="12 13" key="2">
    <citation type="submission" date="2018-12" db="EMBL/GenBank/DDBJ databases">
        <title>Rhizobacter gummiphilus sp. nov., a rubber-degrading bacterium isolated from the soil of a botanical garden in Japan.</title>
        <authorList>
            <person name="Shunsuke S.S."/>
        </authorList>
    </citation>
    <scope>NUCLEOTIDE SEQUENCE [LARGE SCALE GENOMIC DNA]</scope>
    <source>
        <strain evidence="12 13">S-16</strain>
    </source>
</reference>
<evidence type="ECO:0000256" key="9">
    <source>
        <dbReference type="ARBA" id="ARBA00029599"/>
    </source>
</evidence>
<evidence type="ECO:0000256" key="6">
    <source>
        <dbReference type="ARBA" id="ARBA00022779"/>
    </source>
</evidence>
<dbReference type="PIRSF" id="PIRSF002884">
    <property type="entry name" value="CheZ"/>
    <property type="match status" value="1"/>
</dbReference>
<evidence type="ECO:0000256" key="2">
    <source>
        <dbReference type="ARBA" id="ARBA00005908"/>
    </source>
</evidence>
<evidence type="ECO:0000256" key="8">
    <source>
        <dbReference type="ARBA" id="ARBA00022912"/>
    </source>
</evidence>
<dbReference type="GO" id="GO:0004721">
    <property type="term" value="F:phosphoprotein phosphatase activity"/>
    <property type="evidence" value="ECO:0007669"/>
    <property type="project" value="UniProtKB-KW"/>
</dbReference>
<dbReference type="AlphaFoldDB" id="A0A3N7HSQ0"/>
<comment type="caution">
    <text evidence="12">The sequence shown here is derived from an EMBL/GenBank/DDBJ whole genome shotgun (WGS) entry which is preliminary data.</text>
</comment>
<feature type="site" description="Enhances dephosphorylation of CheY-P" evidence="11">
    <location>
        <position position="147"/>
    </location>
</feature>
<keyword evidence="4 10" id="KW-0963">Cytoplasm</keyword>
<dbReference type="GO" id="GO:0097588">
    <property type="term" value="P:archaeal or bacterial-type flagellum-dependent cell motility"/>
    <property type="evidence" value="ECO:0007669"/>
    <property type="project" value="UniProtKB-KW"/>
</dbReference>
<dbReference type="EMBL" id="QUSW01000002">
    <property type="protein sequence ID" value="RQP25234.1"/>
    <property type="molecule type" value="Genomic_DNA"/>
</dbReference>
<dbReference type="InterPro" id="IPR050992">
    <property type="entry name" value="CheZ_family_phosphatases"/>
</dbReference>
<evidence type="ECO:0000313" key="13">
    <source>
        <dbReference type="Proteomes" id="UP000267464"/>
    </source>
</evidence>
<sequence>MKMDDSTTLAPPAGTHAQATSEVVYQQLGHLTRLLHDTLEQLGVMPNLQIAADNLPDARSRLNYVAKKTGEAAEKVLNSVDQAKAEHEKIARETREMAQAIIADPVKAVASGSVMNFVGDVEAATARIDQHLTDIMMAQDFHDLTGQVVAKVVKLAGDLEDSLVKLLLQAAPADQAAAAQAHRTDPDMLHGPVVDPETRTDVVANQGEVDDLLASLGF</sequence>
<keyword evidence="7 10" id="KW-0378">Hydrolase</keyword>
<proteinExistence type="inferred from homology"/>
<dbReference type="PANTHER" id="PTHR43693">
    <property type="entry name" value="PROTEIN PHOSPHATASE CHEZ"/>
    <property type="match status" value="1"/>
</dbReference>
<evidence type="ECO:0000256" key="7">
    <source>
        <dbReference type="ARBA" id="ARBA00022801"/>
    </source>
</evidence>
<keyword evidence="8 10" id="KW-0904">Protein phosphatase</keyword>
<dbReference type="OrthoDB" id="9773007at2"/>
<comment type="subcellular location">
    <subcellularLocation>
        <location evidence="1 10">Cytoplasm</location>
    </subcellularLocation>
</comment>
<organism evidence="12 13">
    <name type="scientific">Piscinibacter terrae</name>
    <dbReference type="NCBI Taxonomy" id="2496871"/>
    <lineage>
        <taxon>Bacteria</taxon>
        <taxon>Pseudomonadati</taxon>
        <taxon>Pseudomonadota</taxon>
        <taxon>Betaproteobacteria</taxon>
        <taxon>Burkholderiales</taxon>
        <taxon>Sphaerotilaceae</taxon>
        <taxon>Piscinibacter</taxon>
    </lineage>
</organism>
<evidence type="ECO:0000256" key="5">
    <source>
        <dbReference type="ARBA" id="ARBA00022500"/>
    </source>
</evidence>
<evidence type="ECO:0000256" key="1">
    <source>
        <dbReference type="ARBA" id="ARBA00004496"/>
    </source>
</evidence>
<dbReference type="InterPro" id="IPR007439">
    <property type="entry name" value="Chemotax_Pase_CheZ"/>
</dbReference>
<dbReference type="GO" id="GO:0006935">
    <property type="term" value="P:chemotaxis"/>
    <property type="evidence" value="ECO:0007669"/>
    <property type="project" value="UniProtKB-KW"/>
</dbReference>
<dbReference type="GO" id="GO:0050920">
    <property type="term" value="P:regulation of chemotaxis"/>
    <property type="evidence" value="ECO:0007669"/>
    <property type="project" value="InterPro"/>
</dbReference>
<dbReference type="GO" id="GO:0005737">
    <property type="term" value="C:cytoplasm"/>
    <property type="evidence" value="ECO:0007669"/>
    <property type="project" value="UniProtKB-SubCell"/>
</dbReference>
<comment type="function">
    <text evidence="10">Plays an important role in bacterial chemotaxis signal transduction pathway by accelerating the dephosphorylation of phosphorylated CheY (CheY-P).</text>
</comment>
<evidence type="ECO:0000256" key="11">
    <source>
        <dbReference type="PIRSR" id="PIRSR002884-1"/>
    </source>
</evidence>
<keyword evidence="13" id="KW-1185">Reference proteome</keyword>
<protein>
    <recommendedName>
        <fullName evidence="3 10">Protein phosphatase CheZ</fullName>
        <ecNumber evidence="10">3.1.3.-</ecNumber>
    </recommendedName>
    <alternativeName>
        <fullName evidence="9 10">Chemotaxis protein CheZ</fullName>
    </alternativeName>
</protein>
<dbReference type="PANTHER" id="PTHR43693:SF1">
    <property type="entry name" value="PROTEIN PHOSPHATASE CHEZ"/>
    <property type="match status" value="1"/>
</dbReference>
<dbReference type="EC" id="3.1.3.-" evidence="10"/>
<dbReference type="Pfam" id="PF04344">
    <property type="entry name" value="CheZ"/>
    <property type="match status" value="1"/>
</dbReference>